<dbReference type="InterPro" id="IPR052531">
    <property type="entry name" value="CarD-like_regulator"/>
</dbReference>
<dbReference type="PANTHER" id="PTHR38447">
    <property type="entry name" value="TRANSCRIPTION FACTOR YDEB-RELATED"/>
    <property type="match status" value="1"/>
</dbReference>
<accession>A0A6G7WGR3</accession>
<dbReference type="PANTHER" id="PTHR38447:SF1">
    <property type="entry name" value="RNA POLYMERASE-BINDING TRANSCRIPTION FACTOR CARD"/>
    <property type="match status" value="1"/>
</dbReference>
<dbReference type="InterPro" id="IPR003711">
    <property type="entry name" value="CarD-like/TRCF_RID"/>
</dbReference>
<keyword evidence="3" id="KW-1185">Reference proteome</keyword>
<dbReference type="EMBL" id="CP049889">
    <property type="protein sequence ID" value="QIK51399.1"/>
    <property type="molecule type" value="Genomic_DNA"/>
</dbReference>
<evidence type="ECO:0000313" key="2">
    <source>
        <dbReference type="EMBL" id="QIK51399.1"/>
    </source>
</evidence>
<sequence>MYQVKDYVVYGNEGVCQVEAIEMMDFTKSGKERPYYVLQPVNRNGKVYTPVDTKVFIRPVISRETAEDLIKQIPSIKAETGGPTNAAILKNKYTETLQENNCEDLIQLIKSIYHKGSVAEEKNKKMGQTDKFFLRKAEDLLYGEFAVVFNMSQGKVREYVEGKVDEITANS</sequence>
<dbReference type="Pfam" id="PF02559">
    <property type="entry name" value="CarD_TRCF_RID"/>
    <property type="match status" value="1"/>
</dbReference>
<dbReference type="AlphaFoldDB" id="A0A6G7WGR3"/>
<evidence type="ECO:0000313" key="3">
    <source>
        <dbReference type="Proteomes" id="UP000501830"/>
    </source>
</evidence>
<name>A0A6G7WGR3_9LACT</name>
<reference evidence="2 3" key="1">
    <citation type="journal article" date="2017" name="Int. J. Syst. Evol. Microbiol.">
        <title>Jeotgalibaca porci sp. nov. and Jeotgalibaca arthritidis sp. nov., isolated from pigs, and emended description of the genus Jeotgalibaca.</title>
        <authorList>
            <person name="Zamora L."/>
            <person name="Perez-Sancho M."/>
            <person name="Dominguez L."/>
            <person name="Fernandez-Garayzabal J.F."/>
            <person name="Vela A.I."/>
        </authorList>
    </citation>
    <scope>NUCLEOTIDE SEQUENCE [LARGE SCALE GENOMIC DNA]</scope>
    <source>
        <strain evidence="2 3">CCUG 69148</strain>
    </source>
</reference>
<protein>
    <recommendedName>
        <fullName evidence="1">CarD-like/TRCF RNAP-interacting domain-containing protein</fullName>
    </recommendedName>
</protein>
<dbReference type="Proteomes" id="UP000501830">
    <property type="component" value="Chromosome"/>
</dbReference>
<organism evidence="2 3">
    <name type="scientific">Jeotgalibaca porci</name>
    <dbReference type="NCBI Taxonomy" id="1868793"/>
    <lineage>
        <taxon>Bacteria</taxon>
        <taxon>Bacillati</taxon>
        <taxon>Bacillota</taxon>
        <taxon>Bacilli</taxon>
        <taxon>Lactobacillales</taxon>
        <taxon>Carnobacteriaceae</taxon>
        <taxon>Jeotgalibaca</taxon>
    </lineage>
</organism>
<dbReference type="SUPFAM" id="SSF141259">
    <property type="entry name" value="CarD-like"/>
    <property type="match status" value="1"/>
</dbReference>
<gene>
    <name evidence="2" type="ORF">G7058_04600</name>
</gene>
<dbReference type="InterPro" id="IPR036101">
    <property type="entry name" value="CarD-like/TRCF_RID_sf"/>
</dbReference>
<dbReference type="GeneID" id="94552547"/>
<dbReference type="SMART" id="SM01058">
    <property type="entry name" value="CarD_TRCF"/>
    <property type="match status" value="1"/>
</dbReference>
<dbReference type="Gene3D" id="2.40.10.170">
    <property type="match status" value="1"/>
</dbReference>
<dbReference type="RefSeq" id="WP_166062454.1">
    <property type="nucleotide sequence ID" value="NZ_CP049889.1"/>
</dbReference>
<feature type="domain" description="CarD-like/TRCF RNAP-interacting" evidence="1">
    <location>
        <begin position="1"/>
        <end position="113"/>
    </location>
</feature>
<dbReference type="InterPro" id="IPR042215">
    <property type="entry name" value="CarD-like_C"/>
</dbReference>
<dbReference type="Gene3D" id="1.20.58.1290">
    <property type="entry name" value="CarD-like, C-terminal domain"/>
    <property type="match status" value="1"/>
</dbReference>
<evidence type="ECO:0000259" key="1">
    <source>
        <dbReference type="SMART" id="SM01058"/>
    </source>
</evidence>
<proteinExistence type="predicted"/>
<dbReference type="KEGG" id="jpo:G7058_04600"/>
<dbReference type="GO" id="GO:0009303">
    <property type="term" value="P:rRNA transcription"/>
    <property type="evidence" value="ECO:0007669"/>
    <property type="project" value="TreeGrafter"/>
</dbReference>